<sequence length="138" mass="15781">MLGYSDYSELKELAIIENGYMNAVQEEWRKIPVPEYLILSNLKSIITDFNSTLPTEYHLITDESVFECKEAINEFTVLGNNKDKHQSIIQKPQETEAIIKPTNNAQSQSITSKPIEEYREYVKNDDYGLTGATHCTIS</sequence>
<dbReference type="KEGG" id="rms:RMA_0691"/>
<dbReference type="AlphaFoldDB" id="A8F1R4"/>
<evidence type="ECO:0000313" key="2">
    <source>
        <dbReference type="Proteomes" id="UP000001311"/>
    </source>
</evidence>
<dbReference type="HOGENOM" id="CLU_2071333_0_0_5"/>
<name>A8F1R4_RICM5</name>
<evidence type="ECO:0000313" key="1">
    <source>
        <dbReference type="EMBL" id="ABV84850.1"/>
    </source>
</evidence>
<organism evidence="1 2">
    <name type="scientific">Rickettsia massiliae (strain Mtu5)</name>
    <dbReference type="NCBI Taxonomy" id="416276"/>
    <lineage>
        <taxon>Bacteria</taxon>
        <taxon>Pseudomonadati</taxon>
        <taxon>Pseudomonadota</taxon>
        <taxon>Alphaproteobacteria</taxon>
        <taxon>Rickettsiales</taxon>
        <taxon>Rickettsiaceae</taxon>
        <taxon>Rickettsieae</taxon>
        <taxon>Rickettsia</taxon>
        <taxon>spotted fever group</taxon>
    </lineage>
</organism>
<protein>
    <submittedName>
        <fullName evidence="1">Uncharacterized protein</fullName>
    </submittedName>
</protein>
<dbReference type="EMBL" id="CP000683">
    <property type="protein sequence ID" value="ABV84850.1"/>
    <property type="molecule type" value="Genomic_DNA"/>
</dbReference>
<keyword evidence="2" id="KW-1185">Reference proteome</keyword>
<dbReference type="Proteomes" id="UP000001311">
    <property type="component" value="Chromosome"/>
</dbReference>
<gene>
    <name evidence="1" type="ordered locus">RMA_0691</name>
</gene>
<accession>A8F1R4</accession>
<reference evidence="1 2" key="1">
    <citation type="journal article" date="2007" name="Genome Res.">
        <title>Lateral gene transfer between obligate intracellular bacteria: evidence from the Rickettsia massiliae genome.</title>
        <authorList>
            <person name="Blanc G."/>
            <person name="Ogata H."/>
            <person name="Robert C."/>
            <person name="Audic S."/>
            <person name="Claverie J.-M."/>
            <person name="Raoult D."/>
        </authorList>
    </citation>
    <scope>NUCLEOTIDE SEQUENCE [LARGE SCALE GENOMIC DNA]</scope>
    <source>
        <strain evidence="2">Mtu5</strain>
    </source>
</reference>
<proteinExistence type="predicted"/>